<accession>A0AAF0UVL4</accession>
<evidence type="ECO:0000256" key="3">
    <source>
        <dbReference type="ARBA" id="ARBA00022517"/>
    </source>
</evidence>
<evidence type="ECO:0000256" key="2">
    <source>
        <dbReference type="ARBA" id="ARBA00005647"/>
    </source>
</evidence>
<comment type="similarity">
    <text evidence="2">Belongs to the eukaryotic ribosomal protein eL24 family.</text>
</comment>
<dbReference type="AlphaFoldDB" id="A0AAF0UVL4"/>
<feature type="domain" description="TRASH" evidence="5">
    <location>
        <begin position="98"/>
        <end position="136"/>
    </location>
</feature>
<keyword evidence="3" id="KW-0690">Ribosome biogenesis</keyword>
<dbReference type="PROSITE" id="PS01073">
    <property type="entry name" value="RIBOSOMAL_L24E"/>
    <property type="match status" value="1"/>
</dbReference>
<keyword evidence="7" id="KW-1185">Reference proteome</keyword>
<dbReference type="InterPro" id="IPR011017">
    <property type="entry name" value="TRASH_dom"/>
</dbReference>
<dbReference type="InterPro" id="IPR023442">
    <property type="entry name" value="Ribosomal_eL24_CS"/>
</dbReference>
<name>A0AAF0UVL4_SOLVR</name>
<dbReference type="EMBL" id="CP133621">
    <property type="protein sequence ID" value="WMV52890.1"/>
    <property type="molecule type" value="Genomic_DNA"/>
</dbReference>
<reference evidence="6" key="1">
    <citation type="submission" date="2023-08" db="EMBL/GenBank/DDBJ databases">
        <title>A de novo genome assembly of Solanum verrucosum Schlechtendal, a Mexican diploid species geographically isolated from the other diploid A-genome species in potato relatives.</title>
        <authorList>
            <person name="Hosaka K."/>
        </authorList>
    </citation>
    <scope>NUCLEOTIDE SEQUENCE</scope>
    <source>
        <tissue evidence="6">Young leaves</tissue>
    </source>
</reference>
<comment type="subcellular location">
    <subcellularLocation>
        <location evidence="1">Nucleus</location>
    </subcellularLocation>
</comment>
<keyword evidence="4" id="KW-0539">Nucleus</keyword>
<dbReference type="PANTHER" id="PTHR10792:SF8">
    <property type="entry name" value="RIBOSOME BIOGENESIS PROTEIN RLP24-RELATED"/>
    <property type="match status" value="1"/>
</dbReference>
<dbReference type="FunFam" id="2.30.170.20:FF:000001">
    <property type="entry name" value="probable ribosome biogenesis protein RLP24"/>
    <property type="match status" value="1"/>
</dbReference>
<evidence type="ECO:0000313" key="6">
    <source>
        <dbReference type="EMBL" id="WMV52890.1"/>
    </source>
</evidence>
<dbReference type="SUPFAM" id="SSF57716">
    <property type="entry name" value="Glucocorticoid receptor-like (DNA-binding domain)"/>
    <property type="match status" value="1"/>
</dbReference>
<sequence>MLDKSEIGQIFLIEDEIARTMYVRLVLFSIRTLQRKYLGLDRTFSHVAIPASMLGASTLYIPPFLSSAAPPVTPPPTAANRRAAAPPPPDDTMRLEKCWFCSSTVYPGHGIQFVRNDAKIFRFCRSKCHKNFKMKRNPRKVKWTKAYRRLHGKDMTQDSTFEFERKRNRPERYDRNVTENTLKAIKKIDKIRVDREERHITKRMKGKKAKEQREATKELQQSIHMVKAPSVLIKEPLLTLPTKVKVSQKQSEENRMEE</sequence>
<dbReference type="GO" id="GO:0042273">
    <property type="term" value="P:ribosomal large subunit biogenesis"/>
    <property type="evidence" value="ECO:0007669"/>
    <property type="project" value="TreeGrafter"/>
</dbReference>
<dbReference type="InterPro" id="IPR038630">
    <property type="entry name" value="L24e/L24_sf"/>
</dbReference>
<dbReference type="GO" id="GO:0003735">
    <property type="term" value="F:structural constituent of ribosome"/>
    <property type="evidence" value="ECO:0007669"/>
    <property type="project" value="InterPro"/>
</dbReference>
<dbReference type="Proteomes" id="UP001234989">
    <property type="component" value="Chromosome 10"/>
</dbReference>
<protein>
    <recommendedName>
        <fullName evidence="5">TRASH domain-containing protein</fullName>
    </recommendedName>
</protein>
<dbReference type="Gene3D" id="2.30.170.20">
    <property type="entry name" value="Ribosomal protein L24e"/>
    <property type="match status" value="1"/>
</dbReference>
<evidence type="ECO:0000256" key="4">
    <source>
        <dbReference type="ARBA" id="ARBA00023242"/>
    </source>
</evidence>
<evidence type="ECO:0000313" key="7">
    <source>
        <dbReference type="Proteomes" id="UP001234989"/>
    </source>
</evidence>
<dbReference type="Pfam" id="PF01246">
    <property type="entry name" value="Ribosomal_L24e"/>
    <property type="match status" value="1"/>
</dbReference>
<dbReference type="InterPro" id="IPR000988">
    <property type="entry name" value="Ribosomal_eL24-rel_N"/>
</dbReference>
<organism evidence="6 7">
    <name type="scientific">Solanum verrucosum</name>
    <dbReference type="NCBI Taxonomy" id="315347"/>
    <lineage>
        <taxon>Eukaryota</taxon>
        <taxon>Viridiplantae</taxon>
        <taxon>Streptophyta</taxon>
        <taxon>Embryophyta</taxon>
        <taxon>Tracheophyta</taxon>
        <taxon>Spermatophyta</taxon>
        <taxon>Magnoliopsida</taxon>
        <taxon>eudicotyledons</taxon>
        <taxon>Gunneridae</taxon>
        <taxon>Pentapetalae</taxon>
        <taxon>asterids</taxon>
        <taxon>lamiids</taxon>
        <taxon>Solanales</taxon>
        <taxon>Solanaceae</taxon>
        <taxon>Solanoideae</taxon>
        <taxon>Solaneae</taxon>
        <taxon>Solanum</taxon>
    </lineage>
</organism>
<dbReference type="SMART" id="SM00746">
    <property type="entry name" value="TRASH"/>
    <property type="match status" value="1"/>
</dbReference>
<dbReference type="PANTHER" id="PTHR10792">
    <property type="entry name" value="60S RIBOSOMAL PROTEIN L24"/>
    <property type="match status" value="1"/>
</dbReference>
<evidence type="ECO:0000259" key="5">
    <source>
        <dbReference type="SMART" id="SM00746"/>
    </source>
</evidence>
<dbReference type="InterPro" id="IPR056366">
    <property type="entry name" value="Ribosomal_eL24"/>
</dbReference>
<evidence type="ECO:0000256" key="1">
    <source>
        <dbReference type="ARBA" id="ARBA00004123"/>
    </source>
</evidence>
<proteinExistence type="inferred from homology"/>
<dbReference type="CDD" id="cd00472">
    <property type="entry name" value="Ribosomal_L24e_L24"/>
    <property type="match status" value="1"/>
</dbReference>
<gene>
    <name evidence="6" type="ORF">MTR67_046275</name>
</gene>
<dbReference type="GO" id="GO:0005730">
    <property type="term" value="C:nucleolus"/>
    <property type="evidence" value="ECO:0007669"/>
    <property type="project" value="TreeGrafter"/>
</dbReference>